<keyword evidence="4" id="KW-1185">Reference proteome</keyword>
<reference evidence="3" key="3">
    <citation type="submission" date="2015-04" db="UniProtKB">
        <authorList>
            <consortium name="EnsemblPlants"/>
        </authorList>
    </citation>
    <scope>IDENTIFICATION</scope>
</reference>
<protein>
    <recommendedName>
        <fullName evidence="2">DUF1618 domain-containing protein</fullName>
    </recommendedName>
</protein>
<name>A0A0D9W812_9ORYZ</name>
<reference evidence="4" key="2">
    <citation type="submission" date="2013-12" db="EMBL/GenBank/DDBJ databases">
        <authorList>
            <person name="Yu Y."/>
            <person name="Lee S."/>
            <person name="de Baynast K."/>
            <person name="Wissotski M."/>
            <person name="Liu L."/>
            <person name="Talag J."/>
            <person name="Goicoechea J."/>
            <person name="Angelova A."/>
            <person name="Jetty R."/>
            <person name="Kudrna D."/>
            <person name="Golser W."/>
            <person name="Rivera L."/>
            <person name="Zhang J."/>
            <person name="Wing R."/>
        </authorList>
    </citation>
    <scope>NUCLEOTIDE SEQUENCE</scope>
</reference>
<reference evidence="3 4" key="1">
    <citation type="submission" date="2012-08" db="EMBL/GenBank/DDBJ databases">
        <title>Oryza genome evolution.</title>
        <authorList>
            <person name="Wing R.A."/>
        </authorList>
    </citation>
    <scope>NUCLEOTIDE SEQUENCE</scope>
</reference>
<dbReference type="PANTHER" id="PTHR33086">
    <property type="entry name" value="OS05G0468200 PROTEIN-RELATED"/>
    <property type="match status" value="1"/>
</dbReference>
<feature type="compositionally biased region" description="Basic and acidic residues" evidence="1">
    <location>
        <begin position="417"/>
        <end position="437"/>
    </location>
</feature>
<feature type="compositionally biased region" description="Basic residues" evidence="1">
    <location>
        <begin position="438"/>
        <end position="455"/>
    </location>
</feature>
<evidence type="ECO:0000313" key="4">
    <source>
        <dbReference type="Proteomes" id="UP000032180"/>
    </source>
</evidence>
<feature type="domain" description="DUF1618" evidence="2">
    <location>
        <begin position="228"/>
        <end position="336"/>
    </location>
</feature>
<dbReference type="Pfam" id="PF07762">
    <property type="entry name" value="DUF1618"/>
    <property type="match status" value="1"/>
</dbReference>
<evidence type="ECO:0000256" key="1">
    <source>
        <dbReference type="SAM" id="MobiDB-lite"/>
    </source>
</evidence>
<evidence type="ECO:0000259" key="2">
    <source>
        <dbReference type="Pfam" id="PF07762"/>
    </source>
</evidence>
<feature type="region of interest" description="Disordered" evidence="1">
    <location>
        <begin position="413"/>
        <end position="455"/>
    </location>
</feature>
<proteinExistence type="predicted"/>
<organism evidence="3 4">
    <name type="scientific">Leersia perrieri</name>
    <dbReference type="NCBI Taxonomy" id="77586"/>
    <lineage>
        <taxon>Eukaryota</taxon>
        <taxon>Viridiplantae</taxon>
        <taxon>Streptophyta</taxon>
        <taxon>Embryophyta</taxon>
        <taxon>Tracheophyta</taxon>
        <taxon>Spermatophyta</taxon>
        <taxon>Magnoliopsida</taxon>
        <taxon>Liliopsida</taxon>
        <taxon>Poales</taxon>
        <taxon>Poaceae</taxon>
        <taxon>BOP clade</taxon>
        <taxon>Oryzoideae</taxon>
        <taxon>Oryzeae</taxon>
        <taxon>Oryzinae</taxon>
        <taxon>Leersia</taxon>
    </lineage>
</organism>
<sequence length="455" mass="50731">MESSPTLQPDTAAAATAAVEEEVGDGHPLQEWVMLSAVPVVRRSSSMFPPGTDFVLALQKPPRVSAVTISGRIAPGQATLTLLPYIVDVDAGGAFLLHVTQRPREPPLATGADASVRVRHRELGRAPMYFICDAQTGAASRVPDSPAGRPPIEVDRVGFISTPSGGGGAASYIITELVPLQNTDQTILRRYWTDTGVWLDRKVTYASPGHPGSWVNHAVISHAQKIWWVDLSCGLLACDPSPITRIFPSFQFRTGVCSLHPARQRTTAGSLRYVQIHARLGEKMISIWKLTDPEHAMWEPEFDLRLTDIWTRSWVRKLNRKKGLGLMVAAAHPVLSDILFFIHKNIMFTVDVRARKLITCSHVDMTEYQSSRYVHAWLLNRPLRQEHDESPSPSAVTVGTPVYQSEPIQLKYQQVPRAKEDQFERLPEDTQKEERKKPNGKRHGLAMKARMVNRV</sequence>
<dbReference type="Gramene" id="LPERR04G17280.1">
    <property type="protein sequence ID" value="LPERR04G17280.1"/>
    <property type="gene ID" value="LPERR04G17280"/>
</dbReference>
<dbReference type="InterPro" id="IPR011676">
    <property type="entry name" value="DUF1618"/>
</dbReference>
<dbReference type="STRING" id="77586.A0A0D9W812"/>
<dbReference type="Proteomes" id="UP000032180">
    <property type="component" value="Chromosome 4"/>
</dbReference>
<dbReference type="PANTHER" id="PTHR33086:SF73">
    <property type="entry name" value="OS01G0245901 PROTEIN"/>
    <property type="match status" value="1"/>
</dbReference>
<dbReference type="AlphaFoldDB" id="A0A0D9W812"/>
<evidence type="ECO:0000313" key="3">
    <source>
        <dbReference type="EnsemblPlants" id="LPERR04G17280.1"/>
    </source>
</evidence>
<dbReference type="EnsemblPlants" id="LPERR04G17280.1">
    <property type="protein sequence ID" value="LPERR04G17280.1"/>
    <property type="gene ID" value="LPERR04G17280"/>
</dbReference>
<dbReference type="HOGENOM" id="CLU_028076_0_1_1"/>
<accession>A0A0D9W812</accession>